<feature type="compositionally biased region" description="Polar residues" evidence="1">
    <location>
        <begin position="146"/>
        <end position="157"/>
    </location>
</feature>
<keyword evidence="2" id="KW-0812">Transmembrane</keyword>
<sequence>MFHRRKHVALITDAQRSPVEDWHRRRREYAVLQGSRIPFLLLAALAYMLLHNLVLAAIFTVISVPLPWIAVVIANAVGETHDPRKPQVYKPAVNRDTYYAFNGLVDGERARELVAGSEQAASRDSDESGAAVDSRTTTVDVDPGETEQSNADPNTTM</sequence>
<feature type="transmembrane region" description="Helical" evidence="2">
    <location>
        <begin position="56"/>
        <end position="77"/>
    </location>
</feature>
<proteinExistence type="predicted"/>
<protein>
    <submittedName>
        <fullName evidence="3">DUF3099 domain-containing protein</fullName>
    </submittedName>
</protein>
<evidence type="ECO:0000313" key="3">
    <source>
        <dbReference type="EMBL" id="PZR04303.1"/>
    </source>
</evidence>
<keyword evidence="2" id="KW-1133">Transmembrane helix</keyword>
<evidence type="ECO:0000313" key="4">
    <source>
        <dbReference type="Proteomes" id="UP000249432"/>
    </source>
</evidence>
<feature type="transmembrane region" description="Helical" evidence="2">
    <location>
        <begin position="29"/>
        <end position="50"/>
    </location>
</feature>
<feature type="region of interest" description="Disordered" evidence="1">
    <location>
        <begin position="115"/>
        <end position="157"/>
    </location>
</feature>
<evidence type="ECO:0000256" key="2">
    <source>
        <dbReference type="SAM" id="Phobius"/>
    </source>
</evidence>
<organism evidence="3 4">
    <name type="scientific">Corynebacterium kroppenstedtii</name>
    <dbReference type="NCBI Taxonomy" id="161879"/>
    <lineage>
        <taxon>Bacteria</taxon>
        <taxon>Bacillati</taxon>
        <taxon>Actinomycetota</taxon>
        <taxon>Actinomycetes</taxon>
        <taxon>Mycobacteriales</taxon>
        <taxon>Corynebacteriaceae</taxon>
        <taxon>Corynebacterium</taxon>
    </lineage>
</organism>
<dbReference type="EMBL" id="QFRA01000018">
    <property type="protein sequence ID" value="PZR04303.1"/>
    <property type="molecule type" value="Genomic_DNA"/>
</dbReference>
<gene>
    <name evidence="3" type="ORF">DI525_07390</name>
</gene>
<dbReference type="InterPro" id="IPR021449">
    <property type="entry name" value="DUF3099"/>
</dbReference>
<dbReference type="AlphaFoldDB" id="A0A2W5SU45"/>
<comment type="caution">
    <text evidence="3">The sequence shown here is derived from an EMBL/GenBank/DDBJ whole genome shotgun (WGS) entry which is preliminary data.</text>
</comment>
<name>A0A2W5SU45_9CORY</name>
<dbReference type="RefSeq" id="WP_303735093.1">
    <property type="nucleotide sequence ID" value="NZ_CAKZHK010000009.1"/>
</dbReference>
<dbReference type="Proteomes" id="UP000249432">
    <property type="component" value="Unassembled WGS sequence"/>
</dbReference>
<reference evidence="3 4" key="1">
    <citation type="submission" date="2017-08" db="EMBL/GenBank/DDBJ databases">
        <title>Infants hospitalized years apart are colonized by the same room-sourced microbial strains.</title>
        <authorList>
            <person name="Brooks B."/>
            <person name="Olm M.R."/>
            <person name="Firek B.A."/>
            <person name="Baker R."/>
            <person name="Thomas B.C."/>
            <person name="Morowitz M.J."/>
            <person name="Banfield J.F."/>
        </authorList>
    </citation>
    <scope>NUCLEOTIDE SEQUENCE [LARGE SCALE GENOMIC DNA]</scope>
    <source>
        <strain evidence="3">S2_003_000_R1_3</strain>
    </source>
</reference>
<evidence type="ECO:0000256" key="1">
    <source>
        <dbReference type="SAM" id="MobiDB-lite"/>
    </source>
</evidence>
<dbReference type="Pfam" id="PF11298">
    <property type="entry name" value="DUF3099"/>
    <property type="match status" value="1"/>
</dbReference>
<keyword evidence="2" id="KW-0472">Membrane</keyword>
<accession>A0A2W5SU45</accession>